<name>C0BZT3_9FIRM</name>
<evidence type="ECO:0000313" key="2">
    <source>
        <dbReference type="EMBL" id="EEG74660.1"/>
    </source>
</evidence>
<gene>
    <name evidence="2" type="ORF">CLOHYLEM_05324</name>
</gene>
<evidence type="ECO:0000313" key="3">
    <source>
        <dbReference type="Proteomes" id="UP000004893"/>
    </source>
</evidence>
<dbReference type="EMBL" id="ABYI02000019">
    <property type="protein sequence ID" value="EEG74660.1"/>
    <property type="molecule type" value="Genomic_DNA"/>
</dbReference>
<keyword evidence="1" id="KW-0812">Transmembrane</keyword>
<dbReference type="AlphaFoldDB" id="C0BZT3"/>
<feature type="transmembrane region" description="Helical" evidence="1">
    <location>
        <begin position="6"/>
        <end position="23"/>
    </location>
</feature>
<comment type="caution">
    <text evidence="2">The sequence shown here is derived from an EMBL/GenBank/DDBJ whole genome shotgun (WGS) entry which is preliminary data.</text>
</comment>
<sequence length="43" mass="5027">MPSFNSVVSPLYIVSIILSFFQIKYYKSIENHQVICYALKKIT</sequence>
<dbReference type="Proteomes" id="UP000004893">
    <property type="component" value="Unassembled WGS sequence"/>
</dbReference>
<reference evidence="2" key="2">
    <citation type="submission" date="2013-06" db="EMBL/GenBank/DDBJ databases">
        <title>Draft genome sequence of Clostridium hylemonae (DSM 15053).</title>
        <authorList>
            <person name="Sudarsanam P."/>
            <person name="Ley R."/>
            <person name="Guruge J."/>
            <person name="Turnbaugh P.J."/>
            <person name="Mahowald M."/>
            <person name="Liep D."/>
            <person name="Gordon J."/>
        </authorList>
    </citation>
    <scope>NUCLEOTIDE SEQUENCE</scope>
    <source>
        <strain evidence="2">DSM 15053</strain>
    </source>
</reference>
<dbReference type="STRING" id="553973.CLOHYLEM_05324"/>
<keyword evidence="1" id="KW-0472">Membrane</keyword>
<protein>
    <submittedName>
        <fullName evidence="2">Uncharacterized protein</fullName>
    </submittedName>
</protein>
<dbReference type="HOGENOM" id="CLU_3231764_0_0_9"/>
<proteinExistence type="predicted"/>
<keyword evidence="3" id="KW-1185">Reference proteome</keyword>
<accession>C0BZT3</accession>
<evidence type="ECO:0000256" key="1">
    <source>
        <dbReference type="SAM" id="Phobius"/>
    </source>
</evidence>
<keyword evidence="1" id="KW-1133">Transmembrane helix</keyword>
<reference evidence="2" key="1">
    <citation type="submission" date="2009-02" db="EMBL/GenBank/DDBJ databases">
        <authorList>
            <person name="Fulton L."/>
            <person name="Clifton S."/>
            <person name="Fulton B."/>
            <person name="Xu J."/>
            <person name="Minx P."/>
            <person name="Pepin K.H."/>
            <person name="Johnson M."/>
            <person name="Bhonagiri V."/>
            <person name="Nash W.E."/>
            <person name="Mardis E.R."/>
            <person name="Wilson R.K."/>
        </authorList>
    </citation>
    <scope>NUCLEOTIDE SEQUENCE [LARGE SCALE GENOMIC DNA]</scope>
    <source>
        <strain evidence="2">DSM 15053</strain>
    </source>
</reference>
<organism evidence="2 3">
    <name type="scientific">[Clostridium] hylemonae DSM 15053</name>
    <dbReference type="NCBI Taxonomy" id="553973"/>
    <lineage>
        <taxon>Bacteria</taxon>
        <taxon>Bacillati</taxon>
        <taxon>Bacillota</taxon>
        <taxon>Clostridia</taxon>
        <taxon>Lachnospirales</taxon>
        <taxon>Lachnospiraceae</taxon>
    </lineage>
</organism>